<dbReference type="Proteomes" id="UP000887565">
    <property type="component" value="Unplaced"/>
</dbReference>
<protein>
    <submittedName>
        <fullName evidence="2">Uncharacterized protein</fullName>
    </submittedName>
</protein>
<proteinExistence type="predicted"/>
<sequence length="75" mass="8396">ADNAKISRRVGTCDQSSPQKFVIICPTKKSNLLVKLIDSLAFIGMPLSKDYLSAIVSDYIHKTNAKCWENQRLLV</sequence>
<accession>A0A915L991</accession>
<keyword evidence="1" id="KW-1185">Reference proteome</keyword>
<reference evidence="2" key="1">
    <citation type="submission" date="2022-11" db="UniProtKB">
        <authorList>
            <consortium name="WormBaseParasite"/>
        </authorList>
    </citation>
    <scope>IDENTIFICATION</scope>
</reference>
<dbReference type="WBParaSite" id="nRc.2.0.1.t47614-RA">
    <property type="protein sequence ID" value="nRc.2.0.1.t47614-RA"/>
    <property type="gene ID" value="nRc.2.0.1.g47614"/>
</dbReference>
<evidence type="ECO:0000313" key="1">
    <source>
        <dbReference type="Proteomes" id="UP000887565"/>
    </source>
</evidence>
<evidence type="ECO:0000313" key="2">
    <source>
        <dbReference type="WBParaSite" id="nRc.2.0.1.t47614-RA"/>
    </source>
</evidence>
<organism evidence="1 2">
    <name type="scientific">Romanomermis culicivorax</name>
    <name type="common">Nematode worm</name>
    <dbReference type="NCBI Taxonomy" id="13658"/>
    <lineage>
        <taxon>Eukaryota</taxon>
        <taxon>Metazoa</taxon>
        <taxon>Ecdysozoa</taxon>
        <taxon>Nematoda</taxon>
        <taxon>Enoplea</taxon>
        <taxon>Dorylaimia</taxon>
        <taxon>Mermithida</taxon>
        <taxon>Mermithoidea</taxon>
        <taxon>Mermithidae</taxon>
        <taxon>Romanomermis</taxon>
    </lineage>
</organism>
<name>A0A915L991_ROMCU</name>
<dbReference type="AlphaFoldDB" id="A0A915L991"/>